<organism evidence="1 2">
    <name type="scientific">Aureliella helgolandensis</name>
    <dbReference type="NCBI Taxonomy" id="2527968"/>
    <lineage>
        <taxon>Bacteria</taxon>
        <taxon>Pseudomonadati</taxon>
        <taxon>Planctomycetota</taxon>
        <taxon>Planctomycetia</taxon>
        <taxon>Pirellulales</taxon>
        <taxon>Pirellulaceae</taxon>
        <taxon>Aureliella</taxon>
    </lineage>
</organism>
<dbReference type="KEGG" id="ahel:Q31a_00020"/>
<protein>
    <submittedName>
        <fullName evidence="1">Uncharacterized protein</fullName>
    </submittedName>
</protein>
<dbReference type="Proteomes" id="UP000318017">
    <property type="component" value="Chromosome"/>
</dbReference>
<proteinExistence type="predicted"/>
<evidence type="ECO:0000313" key="1">
    <source>
        <dbReference type="EMBL" id="QDV21723.1"/>
    </source>
</evidence>
<evidence type="ECO:0000313" key="2">
    <source>
        <dbReference type="Proteomes" id="UP000318017"/>
    </source>
</evidence>
<sequence>MRQPCGKLDLEPSYYYDYIKYLLEKNVTNSQSRTHNGFVKSGGIASTTSDCKTILSKLFCRLVSW</sequence>
<reference evidence="1 2" key="1">
    <citation type="submission" date="2019-02" db="EMBL/GenBank/DDBJ databases">
        <title>Deep-cultivation of Planctomycetes and their phenomic and genomic characterization uncovers novel biology.</title>
        <authorList>
            <person name="Wiegand S."/>
            <person name="Jogler M."/>
            <person name="Boedeker C."/>
            <person name="Pinto D."/>
            <person name="Vollmers J."/>
            <person name="Rivas-Marin E."/>
            <person name="Kohn T."/>
            <person name="Peeters S.H."/>
            <person name="Heuer A."/>
            <person name="Rast P."/>
            <person name="Oberbeckmann S."/>
            <person name="Bunk B."/>
            <person name="Jeske O."/>
            <person name="Meyerdierks A."/>
            <person name="Storesund J.E."/>
            <person name="Kallscheuer N."/>
            <person name="Luecker S."/>
            <person name="Lage O.M."/>
            <person name="Pohl T."/>
            <person name="Merkel B.J."/>
            <person name="Hornburger P."/>
            <person name="Mueller R.-W."/>
            <person name="Bruemmer F."/>
            <person name="Labrenz M."/>
            <person name="Spormann A.M."/>
            <person name="Op den Camp H."/>
            <person name="Overmann J."/>
            <person name="Amann R."/>
            <person name="Jetten M.S.M."/>
            <person name="Mascher T."/>
            <person name="Medema M.H."/>
            <person name="Devos D.P."/>
            <person name="Kaster A.-K."/>
            <person name="Ovreas L."/>
            <person name="Rohde M."/>
            <person name="Galperin M.Y."/>
            <person name="Jogler C."/>
        </authorList>
    </citation>
    <scope>NUCLEOTIDE SEQUENCE [LARGE SCALE GENOMIC DNA]</scope>
    <source>
        <strain evidence="1 2">Q31a</strain>
    </source>
</reference>
<accession>A0A518FZF4</accession>
<dbReference type="AlphaFoldDB" id="A0A518FZF4"/>
<gene>
    <name evidence="1" type="ORF">Q31a_00020</name>
</gene>
<name>A0A518FZF4_9BACT</name>
<dbReference type="EMBL" id="CP036298">
    <property type="protein sequence ID" value="QDV21723.1"/>
    <property type="molecule type" value="Genomic_DNA"/>
</dbReference>
<keyword evidence="2" id="KW-1185">Reference proteome</keyword>